<dbReference type="EMBL" id="JAASRN010000001">
    <property type="protein sequence ID" value="NIK72696.1"/>
    <property type="molecule type" value="Genomic_DNA"/>
</dbReference>
<sequence length="157" mass="18276">MIQRIQSIFLALAGISILLLFYIPLWTKASPQGDQEATLYLWKFVHIKDGEAISRETIYYFVPLALASVALSFGSLFSYTNRLKQIQLNAINSLILMVFTLWSVYHVVTNYEKLFLPEQRGHYYGFFVIIAAMLFITLANRFIRRDEKLVRSADRLR</sequence>
<evidence type="ECO:0000313" key="2">
    <source>
        <dbReference type="EMBL" id="NIK72696.1"/>
    </source>
</evidence>
<keyword evidence="3" id="KW-1185">Reference proteome</keyword>
<proteinExistence type="predicted"/>
<evidence type="ECO:0000256" key="1">
    <source>
        <dbReference type="SAM" id="Phobius"/>
    </source>
</evidence>
<dbReference type="AlphaFoldDB" id="A0A846MMD5"/>
<dbReference type="RefSeq" id="WP_166918009.1">
    <property type="nucleotide sequence ID" value="NZ_JAASRN010000001.1"/>
</dbReference>
<name>A0A846MMD5_9BACT</name>
<dbReference type="InterPro" id="IPR025635">
    <property type="entry name" value="DUF4293"/>
</dbReference>
<evidence type="ECO:0000313" key="3">
    <source>
        <dbReference type="Proteomes" id="UP000537126"/>
    </source>
</evidence>
<protein>
    <recommendedName>
        <fullName evidence="4">DUF4293 domain-containing protein</fullName>
    </recommendedName>
</protein>
<gene>
    <name evidence="2" type="ORF">FHS56_000182</name>
</gene>
<keyword evidence="1" id="KW-0812">Transmembrane</keyword>
<keyword evidence="1" id="KW-0472">Membrane</keyword>
<dbReference type="Pfam" id="PF14126">
    <property type="entry name" value="DUF4293"/>
    <property type="match status" value="1"/>
</dbReference>
<keyword evidence="1" id="KW-1133">Transmembrane helix</keyword>
<comment type="caution">
    <text evidence="2">The sequence shown here is derived from an EMBL/GenBank/DDBJ whole genome shotgun (WGS) entry which is preliminary data.</text>
</comment>
<dbReference type="Proteomes" id="UP000537126">
    <property type="component" value="Unassembled WGS sequence"/>
</dbReference>
<feature type="transmembrane region" description="Helical" evidence="1">
    <location>
        <begin position="123"/>
        <end position="143"/>
    </location>
</feature>
<feature type="transmembrane region" description="Helical" evidence="1">
    <location>
        <begin position="7"/>
        <end position="25"/>
    </location>
</feature>
<evidence type="ECO:0008006" key="4">
    <source>
        <dbReference type="Google" id="ProtNLM"/>
    </source>
</evidence>
<feature type="transmembrane region" description="Helical" evidence="1">
    <location>
        <begin position="58"/>
        <end position="79"/>
    </location>
</feature>
<reference evidence="2 3" key="1">
    <citation type="submission" date="2020-03" db="EMBL/GenBank/DDBJ databases">
        <title>Genomic Encyclopedia of Type Strains, Phase IV (KMG-IV): sequencing the most valuable type-strain genomes for metagenomic binning, comparative biology and taxonomic classification.</title>
        <authorList>
            <person name="Goeker M."/>
        </authorList>
    </citation>
    <scope>NUCLEOTIDE SEQUENCE [LARGE SCALE GENOMIC DNA]</scope>
    <source>
        <strain evidence="2 3">DSM 5718</strain>
    </source>
</reference>
<organism evidence="2 3">
    <name type="scientific">Thermonema lapsum</name>
    <dbReference type="NCBI Taxonomy" id="28195"/>
    <lineage>
        <taxon>Bacteria</taxon>
        <taxon>Pseudomonadati</taxon>
        <taxon>Bacteroidota</taxon>
        <taxon>Cytophagia</taxon>
        <taxon>Cytophagales</taxon>
        <taxon>Thermonemataceae</taxon>
        <taxon>Thermonema</taxon>
    </lineage>
</organism>
<feature type="transmembrane region" description="Helical" evidence="1">
    <location>
        <begin position="91"/>
        <end position="108"/>
    </location>
</feature>
<accession>A0A846MMD5</accession>